<evidence type="ECO:0000313" key="1">
    <source>
        <dbReference type="EnsemblMetazoa" id="GPAI042131-PA"/>
    </source>
</evidence>
<reference evidence="2" key="1">
    <citation type="submission" date="2014-03" db="EMBL/GenBank/DDBJ databases">
        <authorList>
            <person name="Aksoy S."/>
            <person name="Warren W."/>
            <person name="Wilson R.K."/>
        </authorList>
    </citation>
    <scope>NUCLEOTIDE SEQUENCE [LARGE SCALE GENOMIC DNA]</scope>
    <source>
        <strain evidence="2">IAEA</strain>
    </source>
</reference>
<accession>A0A1B0ADG5</accession>
<dbReference type="VEuPathDB" id="VectorBase:GPAI042131"/>
<keyword evidence="2" id="KW-1185">Reference proteome</keyword>
<dbReference type="Proteomes" id="UP000092445">
    <property type="component" value="Unassembled WGS sequence"/>
</dbReference>
<proteinExistence type="predicted"/>
<sequence>MKTSTLDVLKHSKEKQIQASHSSMFAFNHIRTYVARYCYAALYLSSTVGNTRFTIKCTTFKKELNQNTYFNRGWIRCILRSSIIKIRFVKCLSTTQQLSKEVHICSYERLEACFAASKRNTKLE</sequence>
<name>A0A1B0ADG5_GLOPL</name>
<organism evidence="1 2">
    <name type="scientific">Glossina pallidipes</name>
    <name type="common">Tsetse fly</name>
    <dbReference type="NCBI Taxonomy" id="7398"/>
    <lineage>
        <taxon>Eukaryota</taxon>
        <taxon>Metazoa</taxon>
        <taxon>Ecdysozoa</taxon>
        <taxon>Arthropoda</taxon>
        <taxon>Hexapoda</taxon>
        <taxon>Insecta</taxon>
        <taxon>Pterygota</taxon>
        <taxon>Neoptera</taxon>
        <taxon>Endopterygota</taxon>
        <taxon>Diptera</taxon>
        <taxon>Brachycera</taxon>
        <taxon>Muscomorpha</taxon>
        <taxon>Hippoboscoidea</taxon>
        <taxon>Glossinidae</taxon>
        <taxon>Glossina</taxon>
    </lineage>
</organism>
<dbReference type="EnsemblMetazoa" id="GPAI042131-RA">
    <property type="protein sequence ID" value="GPAI042131-PA"/>
    <property type="gene ID" value="GPAI042131"/>
</dbReference>
<reference evidence="1" key="2">
    <citation type="submission" date="2020-05" db="UniProtKB">
        <authorList>
            <consortium name="EnsemblMetazoa"/>
        </authorList>
    </citation>
    <scope>IDENTIFICATION</scope>
    <source>
        <strain evidence="1">IAEA</strain>
    </source>
</reference>
<evidence type="ECO:0000313" key="2">
    <source>
        <dbReference type="Proteomes" id="UP000092445"/>
    </source>
</evidence>
<dbReference type="AlphaFoldDB" id="A0A1B0ADG5"/>
<protein>
    <submittedName>
        <fullName evidence="1">Uncharacterized protein</fullName>
    </submittedName>
</protein>